<sequence length="143" mass="15775">METENIKYHPPTNTYIVRRGSYFEDDIVIQGNLLTGSNVNFWGSLYVSGELEMGKCNNVKSSVIANSALVGPNCHVGENIEVNYDLLVLDNTIIENEATSYGNMKIRPGCSINYARSEGLLEIVGKAEIKKVESGTKVIVRTE</sequence>
<dbReference type="SUPFAM" id="SSF51161">
    <property type="entry name" value="Trimeric LpxA-like enzymes"/>
    <property type="match status" value="1"/>
</dbReference>
<accession>A0A3R7WET4</accession>
<evidence type="ECO:0000313" key="1">
    <source>
        <dbReference type="EMBL" id="RQD86130.1"/>
    </source>
</evidence>
<dbReference type="EMBL" id="QZAB01000270">
    <property type="protein sequence ID" value="RQD86130.1"/>
    <property type="molecule type" value="Genomic_DNA"/>
</dbReference>
<gene>
    <name evidence="1" type="ORF">D5R95_04075</name>
</gene>
<name>A0A3R7WET4_9EURY</name>
<evidence type="ECO:0000313" key="2">
    <source>
        <dbReference type="Proteomes" id="UP000284763"/>
    </source>
</evidence>
<dbReference type="RefSeq" id="WP_259133839.1">
    <property type="nucleotide sequence ID" value="NZ_JANUCS010000003.1"/>
</dbReference>
<dbReference type="AlphaFoldDB" id="A0A3R7WET4"/>
<organism evidence="1 2">
    <name type="scientific">Methanosalsum natronophilum</name>
    <dbReference type="NCBI Taxonomy" id="768733"/>
    <lineage>
        <taxon>Archaea</taxon>
        <taxon>Methanobacteriati</taxon>
        <taxon>Methanobacteriota</taxon>
        <taxon>Stenosarchaea group</taxon>
        <taxon>Methanomicrobia</taxon>
        <taxon>Methanosarcinales</taxon>
        <taxon>Methanosarcinaceae</taxon>
        <taxon>Methanosalsum</taxon>
    </lineage>
</organism>
<protein>
    <submittedName>
        <fullName evidence="1">Polymer-forming cytoskeletal protein</fullName>
    </submittedName>
</protein>
<proteinExistence type="predicted"/>
<dbReference type="Proteomes" id="UP000284763">
    <property type="component" value="Unassembled WGS sequence"/>
</dbReference>
<comment type="caution">
    <text evidence="1">The sequence shown here is derived from an EMBL/GenBank/DDBJ whole genome shotgun (WGS) entry which is preliminary data.</text>
</comment>
<dbReference type="Gene3D" id="2.160.10.10">
    <property type="entry name" value="Hexapeptide repeat proteins"/>
    <property type="match status" value="1"/>
</dbReference>
<reference evidence="1 2" key="1">
    <citation type="submission" date="2018-08" db="EMBL/GenBank/DDBJ databases">
        <title>The metabolism and importance of syntrophic acetate oxidation coupled to methane or sulfide production in haloalkaline environments.</title>
        <authorList>
            <person name="Timmers P.H.A."/>
            <person name="Vavourakis C.D."/>
            <person name="Sorokin D.Y."/>
            <person name="Sinninghe Damste J.S."/>
            <person name="Muyzer G."/>
            <person name="Stams A.J.M."/>
            <person name="Plugge C.M."/>
        </authorList>
    </citation>
    <scope>NUCLEOTIDE SEQUENCE [LARGE SCALE GENOMIC DNA]</scope>
    <source>
        <strain evidence="1">MSAO_Arc3</strain>
    </source>
</reference>
<dbReference type="InterPro" id="IPR011004">
    <property type="entry name" value="Trimer_LpxA-like_sf"/>
</dbReference>